<dbReference type="Proteomes" id="UP000663872">
    <property type="component" value="Unassembled WGS sequence"/>
</dbReference>
<dbReference type="EMBL" id="CAJOBQ010002507">
    <property type="protein sequence ID" value="CAF4564099.1"/>
    <property type="molecule type" value="Genomic_DNA"/>
</dbReference>
<dbReference type="EMBL" id="CAJNYV010003035">
    <property type="protein sequence ID" value="CAF3526780.1"/>
    <property type="molecule type" value="Genomic_DNA"/>
</dbReference>
<gene>
    <name evidence="6" type="ORF">FME351_LOCUS31927</name>
    <name evidence="3" type="ORF">GRG538_LOCUS17696</name>
    <name evidence="8" type="ORF">HFQ381_LOCUS24882</name>
    <name evidence="4" type="ORF">KIK155_LOCUS17232</name>
    <name evidence="5" type="ORF">LUA448_LOCUS30875</name>
    <name evidence="9" type="ORF">QYT958_LOCUS4142</name>
    <name evidence="2" type="ORF">TIS948_LOCUS10188</name>
    <name evidence="11" type="ORF">TOA249_LOCUS25437</name>
    <name evidence="10" type="ORF">TSG867_LOCUS25499</name>
    <name evidence="7" type="ORF">UJA718_LOCUS4159</name>
</gene>
<feature type="signal peptide" evidence="1">
    <location>
        <begin position="1"/>
        <end position="21"/>
    </location>
</feature>
<dbReference type="Proteomes" id="UP000663865">
    <property type="component" value="Unassembled WGS sequence"/>
</dbReference>
<dbReference type="OrthoDB" id="10282525at2759"/>
<dbReference type="EMBL" id="CAJOBO010002693">
    <property type="protein sequence ID" value="CAF4463865.1"/>
    <property type="molecule type" value="Genomic_DNA"/>
</dbReference>
<dbReference type="Proteomes" id="UP000663869">
    <property type="component" value="Unassembled WGS sequence"/>
</dbReference>
<name>A0A817PFL1_9BILA</name>
<proteinExistence type="predicted"/>
<dbReference type="EMBL" id="CAJOBS010002761">
    <property type="protein sequence ID" value="CAF4832703.1"/>
    <property type="molecule type" value="Genomic_DNA"/>
</dbReference>
<dbReference type="EMBL" id="CAJNYD010004585">
    <property type="protein sequence ID" value="CAF3609954.1"/>
    <property type="molecule type" value="Genomic_DNA"/>
</dbReference>
<evidence type="ECO:0000313" key="10">
    <source>
        <dbReference type="EMBL" id="CAF4564099.1"/>
    </source>
</evidence>
<comment type="caution">
    <text evidence="2">The sequence shown here is derived from an EMBL/GenBank/DDBJ whole genome shotgun (WGS) entry which is preliminary data.</text>
</comment>
<dbReference type="EMBL" id="CAJOBR010000310">
    <property type="protein sequence ID" value="CAF4494484.1"/>
    <property type="molecule type" value="Genomic_DNA"/>
</dbReference>
<evidence type="ECO:0000313" key="8">
    <source>
        <dbReference type="EMBL" id="CAF4463865.1"/>
    </source>
</evidence>
<dbReference type="Proteomes" id="UP000663873">
    <property type="component" value="Unassembled WGS sequence"/>
</dbReference>
<dbReference type="EMBL" id="CAJNXB010001367">
    <property type="protein sequence ID" value="CAF3159825.1"/>
    <property type="molecule type" value="Genomic_DNA"/>
</dbReference>
<evidence type="ECO:0000313" key="9">
    <source>
        <dbReference type="EMBL" id="CAF4494484.1"/>
    </source>
</evidence>
<sequence>MRFLWIFIAILLAMFASSTMAQGTQPYPCIMGGLPMCITYCIQQGCAVGRCDNPQSCICDRCNAGSGPPPPGTK</sequence>
<dbReference type="Proteomes" id="UP000663862">
    <property type="component" value="Unassembled WGS sequence"/>
</dbReference>
<dbReference type="Proteomes" id="UP000663851">
    <property type="component" value="Unassembled WGS sequence"/>
</dbReference>
<evidence type="ECO:0000313" key="5">
    <source>
        <dbReference type="EMBL" id="CAF3609954.1"/>
    </source>
</evidence>
<dbReference type="EMBL" id="CAJNYU010004557">
    <property type="protein sequence ID" value="CAF3770565.1"/>
    <property type="molecule type" value="Genomic_DNA"/>
</dbReference>
<dbReference type="Proteomes" id="UP000663838">
    <property type="component" value="Unassembled WGS sequence"/>
</dbReference>
<evidence type="ECO:0000313" key="6">
    <source>
        <dbReference type="EMBL" id="CAF3770565.1"/>
    </source>
</evidence>
<keyword evidence="13" id="KW-1185">Reference proteome</keyword>
<evidence type="ECO:0000256" key="1">
    <source>
        <dbReference type="SAM" id="SignalP"/>
    </source>
</evidence>
<evidence type="ECO:0000313" key="2">
    <source>
        <dbReference type="EMBL" id="CAF3159825.1"/>
    </source>
</evidence>
<evidence type="ECO:0000313" key="7">
    <source>
        <dbReference type="EMBL" id="CAF4162557.1"/>
    </source>
</evidence>
<feature type="chain" id="PRO_5044132234" evidence="1">
    <location>
        <begin position="22"/>
        <end position="74"/>
    </location>
</feature>
<evidence type="ECO:0000313" key="13">
    <source>
        <dbReference type="Proteomes" id="UP000663873"/>
    </source>
</evidence>
<reference evidence="2" key="1">
    <citation type="submission" date="2021-02" db="EMBL/GenBank/DDBJ databases">
        <authorList>
            <person name="Nowell W R."/>
        </authorList>
    </citation>
    <scope>NUCLEOTIDE SEQUENCE</scope>
</reference>
<evidence type="ECO:0000313" key="11">
    <source>
        <dbReference type="EMBL" id="CAF4832703.1"/>
    </source>
</evidence>
<dbReference type="Proteomes" id="UP000663833">
    <property type="component" value="Unassembled WGS sequence"/>
</dbReference>
<protein>
    <submittedName>
        <fullName evidence="2">Uncharacterized protein</fullName>
    </submittedName>
</protein>
<keyword evidence="1" id="KW-0732">Signal</keyword>
<dbReference type="EMBL" id="CAJOBP010000328">
    <property type="protein sequence ID" value="CAF4162557.1"/>
    <property type="molecule type" value="Genomic_DNA"/>
</dbReference>
<accession>A0A817PFL1</accession>
<dbReference type="Proteomes" id="UP000663848">
    <property type="component" value="Unassembled WGS sequence"/>
</dbReference>
<dbReference type="EMBL" id="CAJNYT010002924">
    <property type="protein sequence ID" value="CAF3502670.1"/>
    <property type="molecule type" value="Genomic_DNA"/>
</dbReference>
<organism evidence="2 12">
    <name type="scientific">Rotaria socialis</name>
    <dbReference type="NCBI Taxonomy" id="392032"/>
    <lineage>
        <taxon>Eukaryota</taxon>
        <taxon>Metazoa</taxon>
        <taxon>Spiralia</taxon>
        <taxon>Gnathifera</taxon>
        <taxon>Rotifera</taxon>
        <taxon>Eurotatoria</taxon>
        <taxon>Bdelloidea</taxon>
        <taxon>Philodinida</taxon>
        <taxon>Philodinidae</taxon>
        <taxon>Rotaria</taxon>
    </lineage>
</organism>
<evidence type="ECO:0000313" key="4">
    <source>
        <dbReference type="EMBL" id="CAF3526780.1"/>
    </source>
</evidence>
<evidence type="ECO:0000313" key="12">
    <source>
        <dbReference type="Proteomes" id="UP000663825"/>
    </source>
</evidence>
<evidence type="ECO:0000313" key="3">
    <source>
        <dbReference type="EMBL" id="CAF3502670.1"/>
    </source>
</evidence>
<dbReference type="Proteomes" id="UP000663825">
    <property type="component" value="Unassembled WGS sequence"/>
</dbReference>
<dbReference type="AlphaFoldDB" id="A0A817PFL1"/>